<sequence>MHWYLVGLRKYARFDGRARRAEFWMFTLADAAVGSILFGGALAIALNSDGGYYAVRLAIGVGFAVYVLATLLPSLAIRARRLHDTGRSGWYICWSLLPIAGPIILLVALCEEGTRGPNAYGPDPKSPPWPGPAVDPAAAAHPFGPPATSSPPYASSPEGQPVQPYAFLPSGQQFGPPVTAPAAPPTAKQGRASMIAAVAMSLLLLVVCGGVVRGLVTRASDTNAAADPSAQIWSKPQTGSGPDAGATGSRESGSEGPGPSTYPAKTIGDLDRVCNDDIFYPQSPKRSGKAPHPVVVLVETGDGSDIRVRNGSYFFEDEGLTEQDTAIWGSDDPSTVQLVACLDRVSTGTLLRKCEYGDPAPETVSLMRADWQLRIYEAATGVKIHDKVMTGDEKKCPYSVRVGPDRTIYAEVSGRSLTQALRKYVKK</sequence>
<evidence type="ECO:0000313" key="4">
    <source>
        <dbReference type="Proteomes" id="UP001241758"/>
    </source>
</evidence>
<evidence type="ECO:0000256" key="2">
    <source>
        <dbReference type="SAM" id="Phobius"/>
    </source>
</evidence>
<feature type="transmembrane region" description="Helical" evidence="2">
    <location>
        <begin position="52"/>
        <end position="77"/>
    </location>
</feature>
<name>A0ABT6WYF5_9ACTN</name>
<organism evidence="3 4">
    <name type="scientific">Actinoplanes sandaracinus</name>
    <dbReference type="NCBI Taxonomy" id="3045177"/>
    <lineage>
        <taxon>Bacteria</taxon>
        <taxon>Bacillati</taxon>
        <taxon>Actinomycetota</taxon>
        <taxon>Actinomycetes</taxon>
        <taxon>Micromonosporales</taxon>
        <taxon>Micromonosporaceae</taxon>
        <taxon>Actinoplanes</taxon>
    </lineage>
</organism>
<dbReference type="RefSeq" id="WP_282766129.1">
    <property type="nucleotide sequence ID" value="NZ_JASCTH010000036.1"/>
</dbReference>
<dbReference type="Pfam" id="PF05656">
    <property type="entry name" value="DUF805"/>
    <property type="match status" value="1"/>
</dbReference>
<reference evidence="3 4" key="1">
    <citation type="submission" date="2023-05" db="EMBL/GenBank/DDBJ databases">
        <title>Actinoplanes sp. NEAU-A12 genome sequencing.</title>
        <authorList>
            <person name="Wang Z.-S."/>
        </authorList>
    </citation>
    <scope>NUCLEOTIDE SEQUENCE [LARGE SCALE GENOMIC DNA]</scope>
    <source>
        <strain evidence="3 4">NEAU-A12</strain>
    </source>
</reference>
<proteinExistence type="predicted"/>
<feature type="compositionally biased region" description="Pro residues" evidence="1">
    <location>
        <begin position="124"/>
        <end position="133"/>
    </location>
</feature>
<feature type="transmembrane region" description="Helical" evidence="2">
    <location>
        <begin position="21"/>
        <end position="46"/>
    </location>
</feature>
<dbReference type="PANTHER" id="PTHR34980">
    <property type="entry name" value="INNER MEMBRANE PROTEIN-RELATED-RELATED"/>
    <property type="match status" value="1"/>
</dbReference>
<keyword evidence="2" id="KW-0472">Membrane</keyword>
<evidence type="ECO:0000256" key="1">
    <source>
        <dbReference type="SAM" id="MobiDB-lite"/>
    </source>
</evidence>
<feature type="compositionally biased region" description="Polar residues" evidence="1">
    <location>
        <begin position="231"/>
        <end position="240"/>
    </location>
</feature>
<feature type="transmembrane region" description="Helical" evidence="2">
    <location>
        <begin position="89"/>
        <end position="109"/>
    </location>
</feature>
<dbReference type="EMBL" id="JASCTH010000036">
    <property type="protein sequence ID" value="MDI6104719.1"/>
    <property type="molecule type" value="Genomic_DNA"/>
</dbReference>
<dbReference type="Proteomes" id="UP001241758">
    <property type="component" value="Unassembled WGS sequence"/>
</dbReference>
<comment type="caution">
    <text evidence="3">The sequence shown here is derived from an EMBL/GenBank/DDBJ whole genome shotgun (WGS) entry which is preliminary data.</text>
</comment>
<feature type="region of interest" description="Disordered" evidence="1">
    <location>
        <begin position="118"/>
        <end position="186"/>
    </location>
</feature>
<keyword evidence="2" id="KW-1133">Transmembrane helix</keyword>
<gene>
    <name evidence="3" type="ORF">QLQ12_39625</name>
</gene>
<accession>A0ABT6WYF5</accession>
<protein>
    <submittedName>
        <fullName evidence="3">DUF805 domain-containing protein</fullName>
    </submittedName>
</protein>
<feature type="region of interest" description="Disordered" evidence="1">
    <location>
        <begin position="222"/>
        <end position="267"/>
    </location>
</feature>
<keyword evidence="4" id="KW-1185">Reference proteome</keyword>
<dbReference type="InterPro" id="IPR008523">
    <property type="entry name" value="DUF805"/>
</dbReference>
<evidence type="ECO:0000313" key="3">
    <source>
        <dbReference type="EMBL" id="MDI6104719.1"/>
    </source>
</evidence>
<dbReference type="PANTHER" id="PTHR34980:SF2">
    <property type="entry name" value="INNER MEMBRANE PROTEIN YHAH-RELATED"/>
    <property type="match status" value="1"/>
</dbReference>
<feature type="transmembrane region" description="Helical" evidence="2">
    <location>
        <begin position="194"/>
        <end position="216"/>
    </location>
</feature>
<keyword evidence="2" id="KW-0812">Transmembrane</keyword>